<protein>
    <submittedName>
        <fullName evidence="1">Large-conductance mechanosensitive channel protein MscL</fullName>
    </submittedName>
</protein>
<dbReference type="EMBL" id="CP168151">
    <property type="protein sequence ID" value="XFD40543.1"/>
    <property type="molecule type" value="Genomic_DNA"/>
</dbReference>
<evidence type="ECO:0000313" key="2">
    <source>
        <dbReference type="Proteomes" id="UP001149860"/>
    </source>
</evidence>
<proteinExistence type="predicted"/>
<gene>
    <name evidence="1" type="primary">mscL</name>
    <name evidence="1" type="ORF">O0236_004365</name>
</gene>
<sequence>MLKEFKDFISRGNVVDLAVGVIIGGAFTAIVTSLTDNLINPLIGVFLGKLDLSNLSVTVGQATFKYGAFINSVINFIIIAFVVFLLIKLINRFSKPKPESDDAPDQQTILLSEIRDLLKKESSNN</sequence>
<keyword evidence="2" id="KW-1185">Reference proteome</keyword>
<accession>A0ACD5DH84</accession>
<dbReference type="Proteomes" id="UP001149860">
    <property type="component" value="Chromosome"/>
</dbReference>
<organism evidence="1 2">
    <name type="scientific">Lentilactobacillus terminaliae</name>
    <dbReference type="NCBI Taxonomy" id="3003483"/>
    <lineage>
        <taxon>Bacteria</taxon>
        <taxon>Bacillati</taxon>
        <taxon>Bacillota</taxon>
        <taxon>Bacilli</taxon>
        <taxon>Lactobacillales</taxon>
        <taxon>Lactobacillaceae</taxon>
        <taxon>Lentilactobacillus</taxon>
    </lineage>
</organism>
<reference evidence="1" key="1">
    <citation type="submission" date="2024-08" db="EMBL/GenBank/DDBJ databases">
        <title>Lentilactobacillus sp. nov., isolated from tree bark.</title>
        <authorList>
            <person name="Phuengjayaem S."/>
            <person name="Tanasupawat S."/>
        </authorList>
    </citation>
    <scope>NUCLEOTIDE SEQUENCE</scope>
    <source>
        <strain evidence="1">SPB1-3</strain>
    </source>
</reference>
<evidence type="ECO:0000313" key="1">
    <source>
        <dbReference type="EMBL" id="XFD40543.1"/>
    </source>
</evidence>
<name>A0ACD5DH84_9LACO</name>